<evidence type="ECO:0000313" key="4">
    <source>
        <dbReference type="EMBL" id="KAF7232620.1"/>
    </source>
</evidence>
<evidence type="ECO:0000256" key="1">
    <source>
        <dbReference type="SAM" id="MobiDB-lite"/>
    </source>
</evidence>
<comment type="caution">
    <text evidence="4">The sequence shown here is derived from an EMBL/GenBank/DDBJ whole genome shotgun (WGS) entry which is preliminary data.</text>
</comment>
<dbReference type="Proteomes" id="UP000822476">
    <property type="component" value="Unassembled WGS sequence"/>
</dbReference>
<evidence type="ECO:0008006" key="6">
    <source>
        <dbReference type="Google" id="ProtNLM"/>
    </source>
</evidence>
<dbReference type="InterPro" id="IPR013094">
    <property type="entry name" value="AB_hydrolase_3"/>
</dbReference>
<dbReference type="PANTHER" id="PTHR23025">
    <property type="entry name" value="TRIACYLGLYCEROL LIPASE"/>
    <property type="match status" value="1"/>
</dbReference>
<feature type="compositionally biased region" description="Low complexity" evidence="1">
    <location>
        <begin position="736"/>
        <end position="751"/>
    </location>
</feature>
<name>A0A8S9YDH2_9TREM</name>
<feature type="region of interest" description="Disordered" evidence="1">
    <location>
        <begin position="465"/>
        <end position="514"/>
    </location>
</feature>
<feature type="region of interest" description="Disordered" evidence="1">
    <location>
        <begin position="687"/>
        <end position="706"/>
    </location>
</feature>
<proteinExistence type="predicted"/>
<feature type="domain" description="Alpha/beta hydrolase fold-3" evidence="3">
    <location>
        <begin position="863"/>
        <end position="924"/>
    </location>
</feature>
<dbReference type="GO" id="GO:0005829">
    <property type="term" value="C:cytosol"/>
    <property type="evidence" value="ECO:0007669"/>
    <property type="project" value="TreeGrafter"/>
</dbReference>
<dbReference type="SUPFAM" id="SSF53474">
    <property type="entry name" value="alpha/beta-Hydrolases"/>
    <property type="match status" value="1"/>
</dbReference>
<sequence length="986" mass="109494">MGTSFGYSSISLWRSVSVLPFRSWMSNFRTIRHQTYFGKTGSTAESVGVLLGSHMPSKESLDNAECTQLVRLCTEVNMQCRTCIAIMDTRYSAVLSYWQNTFRPAEPTMHALKMLSALLDSNFIDCLKEIYSFVGEFDFRDIRANGMRSFLLIIARCLTSVLTYLRNLNTYSLATWSGTTERLLVAYINCFAELHLCAELLKNLPRFCDPGSLFPRSVFTDLPEIGQCAVGSIPGVQLYTKDDEQNKPEARNVPVELNKELLQFQKLQTRFDSIKQEHFYGHCLAFYFCPSAQRLLMILGSVMAGYGNTYLESKQGISNLVYTVCRSVSSLLSPEARGLVMANLTRNANVEFCKAFWSLAEHPIVSGSPNIILPTMALVHEFELLPRMLRVPLKTPMHTSTTSTEDELDTENSRFLSVLYPVSHFGPSPVSVRLLSYRFHPGMEWARKNLLSSLLQSSNRVTKPNDFGITDPKIHEPISGRSSISSSTALSSDAPRSKSRRTRMPTVQSEPVSLLSASATATDQQLRNTSSLSPYLLFHIHGGGFVALKSQSQDIFLRQWAEFLDCPIFSVDYSLAPKAPYPRALEECFFAYCWATLNRERLGAAPDARIVLCGDSAGGNLTLGLCLRIAHTGILPKPHGAFIAYAPILISFSPSPARMLSLSDPLLPIGILSKCLLAYAGVDESRLNPPNQPAKLNEKVDENHPPIARRSTLSNLLWGHIVPTMWNTTSLSPSASSDTQTPSTSHTSSPSSLSLVKSFFDFAAISPNPAKPTLGSHRTSPSSQSNQYPNQLEGASFTSLRKPATPKSAPTEPCTFRLDDSDLELTSELEPKDHDRFSHSADNTDCSKSVSDLDRVRKIRFSQDSFMSPYLASDDLMSQLPPLAVVCSNMDPFLDDCLELAKRASRLNVPVDLRILDDLPHAFLNFAPLGPEFQHANQICMEMVKNLFEHEPHTRTGDSVTSPVGSCNFQSFEDRDSSDVNNQSER</sequence>
<accession>A0A8S9YDH2</accession>
<dbReference type="GO" id="GO:0008203">
    <property type="term" value="P:cholesterol metabolic process"/>
    <property type="evidence" value="ECO:0007669"/>
    <property type="project" value="InterPro"/>
</dbReference>
<evidence type="ECO:0000259" key="3">
    <source>
        <dbReference type="Pfam" id="PF07859"/>
    </source>
</evidence>
<dbReference type="Gene3D" id="3.40.50.1820">
    <property type="entry name" value="alpha/beta hydrolase"/>
    <property type="match status" value="2"/>
</dbReference>
<gene>
    <name evidence="4" type="ORF">EG68_08661</name>
</gene>
<feature type="region of interest" description="Disordered" evidence="1">
    <location>
        <begin position="770"/>
        <end position="790"/>
    </location>
</feature>
<feature type="region of interest" description="Disordered" evidence="1">
    <location>
        <begin position="730"/>
        <end position="751"/>
    </location>
</feature>
<dbReference type="Pfam" id="PF07859">
    <property type="entry name" value="Abhydrolase_3"/>
    <property type="match status" value="2"/>
</dbReference>
<dbReference type="OrthoDB" id="408631at2759"/>
<dbReference type="InterPro" id="IPR029058">
    <property type="entry name" value="AB_hydrolase_fold"/>
</dbReference>
<organism evidence="4 5">
    <name type="scientific">Paragonimus skrjabini miyazakii</name>
    <dbReference type="NCBI Taxonomy" id="59628"/>
    <lineage>
        <taxon>Eukaryota</taxon>
        <taxon>Metazoa</taxon>
        <taxon>Spiralia</taxon>
        <taxon>Lophotrochozoa</taxon>
        <taxon>Platyhelminthes</taxon>
        <taxon>Trematoda</taxon>
        <taxon>Digenea</taxon>
        <taxon>Plagiorchiida</taxon>
        <taxon>Troglotremata</taxon>
        <taxon>Troglotrematidae</taxon>
        <taxon>Paragonimus</taxon>
    </lineage>
</organism>
<feature type="domain" description="Alpha/beta hydrolase fold-3" evidence="3">
    <location>
        <begin position="537"/>
        <end position="695"/>
    </location>
</feature>
<dbReference type="EMBL" id="JTDE01021678">
    <property type="protein sequence ID" value="KAF7232620.1"/>
    <property type="molecule type" value="Genomic_DNA"/>
</dbReference>
<dbReference type="Pfam" id="PF06350">
    <property type="entry name" value="HSL_N"/>
    <property type="match status" value="1"/>
</dbReference>
<dbReference type="PANTHER" id="PTHR23025:SF3">
    <property type="entry name" value="HORMONE-SENSITIVE LIPASE"/>
    <property type="match status" value="1"/>
</dbReference>
<dbReference type="InterPro" id="IPR010468">
    <property type="entry name" value="HSL_N"/>
</dbReference>
<feature type="compositionally biased region" description="Low complexity" evidence="1">
    <location>
        <begin position="780"/>
        <end position="790"/>
    </location>
</feature>
<protein>
    <recommendedName>
        <fullName evidence="6">Hormone-sensitive lipase</fullName>
    </recommendedName>
</protein>
<feature type="domain" description="Hormone-sensitive lipase N-terminal" evidence="2">
    <location>
        <begin position="263"/>
        <end position="443"/>
    </location>
</feature>
<keyword evidence="5" id="KW-1185">Reference proteome</keyword>
<reference evidence="4" key="1">
    <citation type="submission" date="2019-07" db="EMBL/GenBank/DDBJ databases">
        <title>Annotation for the trematode Paragonimus miyazaki's.</title>
        <authorList>
            <person name="Choi Y.-J."/>
        </authorList>
    </citation>
    <scope>NUCLEOTIDE SEQUENCE</scope>
    <source>
        <strain evidence="4">Japan</strain>
    </source>
</reference>
<feature type="compositionally biased region" description="Polar residues" evidence="1">
    <location>
        <begin position="505"/>
        <end position="514"/>
    </location>
</feature>
<dbReference type="AlphaFoldDB" id="A0A8S9YDH2"/>
<feature type="compositionally biased region" description="Low complexity" evidence="1">
    <location>
        <begin position="479"/>
        <end position="494"/>
    </location>
</feature>
<dbReference type="GO" id="GO:0004771">
    <property type="term" value="F:sterol ester esterase activity"/>
    <property type="evidence" value="ECO:0007669"/>
    <property type="project" value="TreeGrafter"/>
</dbReference>
<evidence type="ECO:0000259" key="2">
    <source>
        <dbReference type="Pfam" id="PF06350"/>
    </source>
</evidence>
<dbReference type="GO" id="GO:0019433">
    <property type="term" value="P:triglyceride catabolic process"/>
    <property type="evidence" value="ECO:0007669"/>
    <property type="project" value="TreeGrafter"/>
</dbReference>
<dbReference type="GO" id="GO:0004806">
    <property type="term" value="F:triacylglycerol lipase activity"/>
    <property type="evidence" value="ECO:0007669"/>
    <property type="project" value="TreeGrafter"/>
</dbReference>
<evidence type="ECO:0000313" key="5">
    <source>
        <dbReference type="Proteomes" id="UP000822476"/>
    </source>
</evidence>